<keyword evidence="3 11" id="KW-0645">Protease</keyword>
<sequence length="422" mass="48055">MAELTKSFFVIALLYYYSHLPRTYAESGKDYIDLLDLQNNDQFHWGREHAIKRSLLTKNDKVVNNTNEAPLQDTFRQKRQSGSIVKDNQLLENKEYGVCRTPTGEEGTCRHVIYCRMPELKDDIWRMLSQLCVIEKSAIGICCPTRIIGRLGPQIIANVNNNDLSNSGVINQPEQRGCGIATRQFPRVTGGRPAEPDEWPWMAAILRPGLSYVWCGGVLVTDRHVLTAAHCIHKIRKENLFVRLGEYNTLLLNETRARDFRIGAMVTHIDYDPLTYEHDIGLIRVHRPTIFNTYIWPVCMPPIGENWEDKMAIVTGWGSKNFGGPHSDILMEVTIPVWKLDDCREAMLERITEGMLCAGFPEGGQDSCQGDSGGPLLLQLPNRRWVTIGIVSWGVRCGEPNRPGMYTRVDRYLHWIVENSDV</sequence>
<dbReference type="SUPFAM" id="SSF50494">
    <property type="entry name" value="Trypsin-like serine proteases"/>
    <property type="match status" value="1"/>
</dbReference>
<evidence type="ECO:0000259" key="13">
    <source>
        <dbReference type="PROSITE" id="PS50240"/>
    </source>
</evidence>
<comment type="similarity">
    <text evidence="8">Belongs to the peptidase S1 family. CLIP subfamily.</text>
</comment>
<keyword evidence="5 11" id="KW-0378">Hydrolase</keyword>
<dbReference type="InterPro" id="IPR022700">
    <property type="entry name" value="CLIP"/>
</dbReference>
<evidence type="ECO:0000256" key="4">
    <source>
        <dbReference type="ARBA" id="ARBA00022729"/>
    </source>
</evidence>
<organism evidence="14 15">
    <name type="scientific">Glossina palpalis gambiensis</name>
    <dbReference type="NCBI Taxonomy" id="67801"/>
    <lineage>
        <taxon>Eukaryota</taxon>
        <taxon>Metazoa</taxon>
        <taxon>Ecdysozoa</taxon>
        <taxon>Arthropoda</taxon>
        <taxon>Hexapoda</taxon>
        <taxon>Insecta</taxon>
        <taxon>Pterygota</taxon>
        <taxon>Neoptera</taxon>
        <taxon>Endopterygota</taxon>
        <taxon>Diptera</taxon>
        <taxon>Brachycera</taxon>
        <taxon>Muscomorpha</taxon>
        <taxon>Hippoboscoidea</taxon>
        <taxon>Glossinidae</taxon>
        <taxon>Glossina</taxon>
    </lineage>
</organism>
<evidence type="ECO:0000256" key="2">
    <source>
        <dbReference type="ARBA" id="ARBA00022525"/>
    </source>
</evidence>
<dbReference type="VEuPathDB" id="VectorBase:GPPI035542"/>
<dbReference type="EnsemblMetazoa" id="GPPI035542-RA">
    <property type="protein sequence ID" value="GPPI035542-PA"/>
    <property type="gene ID" value="GPPI035542"/>
</dbReference>
<name>A0A1B0BNE9_9MUSC</name>
<dbReference type="InterPro" id="IPR033116">
    <property type="entry name" value="TRYPSIN_SER"/>
</dbReference>
<keyword evidence="2" id="KW-0964">Secreted</keyword>
<dbReference type="STRING" id="67801.A0A1B0BNE9"/>
<dbReference type="PROSITE" id="PS50240">
    <property type="entry name" value="TRYPSIN_DOM"/>
    <property type="match status" value="1"/>
</dbReference>
<dbReference type="Pfam" id="PF00089">
    <property type="entry name" value="Trypsin"/>
    <property type="match status" value="1"/>
</dbReference>
<dbReference type="Proteomes" id="UP000092460">
    <property type="component" value="Unassembled WGS sequence"/>
</dbReference>
<dbReference type="InterPro" id="IPR043504">
    <property type="entry name" value="Peptidase_S1_PA_chymotrypsin"/>
</dbReference>
<dbReference type="InterPro" id="IPR001254">
    <property type="entry name" value="Trypsin_dom"/>
</dbReference>
<dbReference type="GO" id="GO:0006508">
    <property type="term" value="P:proteolysis"/>
    <property type="evidence" value="ECO:0007669"/>
    <property type="project" value="UniProtKB-KW"/>
</dbReference>
<evidence type="ECO:0000256" key="3">
    <source>
        <dbReference type="ARBA" id="ARBA00022670"/>
    </source>
</evidence>
<dbReference type="InterPro" id="IPR009003">
    <property type="entry name" value="Peptidase_S1_PA"/>
</dbReference>
<comment type="subcellular location">
    <subcellularLocation>
        <location evidence="1">Secreted</location>
    </subcellularLocation>
</comment>
<accession>A0A1B0BNE9</accession>
<evidence type="ECO:0000256" key="10">
    <source>
        <dbReference type="ARBA" id="ARBA00076468"/>
    </source>
</evidence>
<dbReference type="InterPro" id="IPR018114">
    <property type="entry name" value="TRYPSIN_HIS"/>
</dbReference>
<protein>
    <recommendedName>
        <fullName evidence="9">Phenoloxidase-activating factor 2</fullName>
    </recommendedName>
    <alternativeName>
        <fullName evidence="10">Prophenoloxidase-activating factor II</fullName>
    </alternativeName>
</protein>
<dbReference type="PANTHER" id="PTHR24264">
    <property type="entry name" value="TRYPSIN-RELATED"/>
    <property type="match status" value="1"/>
</dbReference>
<dbReference type="Gene3D" id="2.40.10.10">
    <property type="entry name" value="Trypsin-like serine proteases"/>
    <property type="match status" value="1"/>
</dbReference>
<dbReference type="InterPro" id="IPR001314">
    <property type="entry name" value="Peptidase_S1A"/>
</dbReference>
<evidence type="ECO:0000256" key="1">
    <source>
        <dbReference type="ARBA" id="ARBA00004613"/>
    </source>
</evidence>
<reference evidence="15" key="1">
    <citation type="submission" date="2015-01" db="EMBL/GenBank/DDBJ databases">
        <authorList>
            <person name="Aksoy S."/>
            <person name="Warren W."/>
            <person name="Wilson R.K."/>
        </authorList>
    </citation>
    <scope>NUCLEOTIDE SEQUENCE [LARGE SCALE GENOMIC DNA]</scope>
    <source>
        <strain evidence="15">IAEA</strain>
    </source>
</reference>
<keyword evidence="15" id="KW-1185">Reference proteome</keyword>
<keyword evidence="7" id="KW-1015">Disulfide bond</keyword>
<feature type="domain" description="Peptidase S1" evidence="13">
    <location>
        <begin position="188"/>
        <end position="421"/>
    </location>
</feature>
<dbReference type="FunFam" id="2.40.10.10:FF:000038">
    <property type="entry name" value="Serine protease"/>
    <property type="match status" value="1"/>
</dbReference>
<proteinExistence type="inferred from homology"/>
<dbReference type="GO" id="GO:0004252">
    <property type="term" value="F:serine-type endopeptidase activity"/>
    <property type="evidence" value="ECO:0007669"/>
    <property type="project" value="InterPro"/>
</dbReference>
<evidence type="ECO:0000313" key="14">
    <source>
        <dbReference type="EnsemblMetazoa" id="GPPI035542-PA"/>
    </source>
</evidence>
<feature type="signal peptide" evidence="12">
    <location>
        <begin position="1"/>
        <end position="25"/>
    </location>
</feature>
<keyword evidence="6 11" id="KW-0720">Serine protease</keyword>
<dbReference type="PRINTS" id="PR00722">
    <property type="entry name" value="CHYMOTRYPSIN"/>
</dbReference>
<evidence type="ECO:0000256" key="6">
    <source>
        <dbReference type="ARBA" id="ARBA00022825"/>
    </source>
</evidence>
<dbReference type="SMART" id="SM00020">
    <property type="entry name" value="Tryp_SPc"/>
    <property type="match status" value="1"/>
</dbReference>
<evidence type="ECO:0000256" key="11">
    <source>
        <dbReference type="RuleBase" id="RU363034"/>
    </source>
</evidence>
<evidence type="ECO:0000256" key="7">
    <source>
        <dbReference type="ARBA" id="ARBA00023157"/>
    </source>
</evidence>
<dbReference type="EMBL" id="JXJN01017347">
    <property type="status" value="NOT_ANNOTATED_CDS"/>
    <property type="molecule type" value="Genomic_DNA"/>
</dbReference>
<dbReference type="PROSITE" id="PS00135">
    <property type="entry name" value="TRYPSIN_SER"/>
    <property type="match status" value="1"/>
</dbReference>
<evidence type="ECO:0000313" key="15">
    <source>
        <dbReference type="Proteomes" id="UP000092460"/>
    </source>
</evidence>
<evidence type="ECO:0000256" key="8">
    <source>
        <dbReference type="ARBA" id="ARBA00024195"/>
    </source>
</evidence>
<feature type="chain" id="PRO_5008405025" description="Phenoloxidase-activating factor 2" evidence="12">
    <location>
        <begin position="26"/>
        <end position="422"/>
    </location>
</feature>
<evidence type="ECO:0000256" key="5">
    <source>
        <dbReference type="ARBA" id="ARBA00022801"/>
    </source>
</evidence>
<dbReference type="AlphaFoldDB" id="A0A1B0BNE9"/>
<evidence type="ECO:0000256" key="12">
    <source>
        <dbReference type="SAM" id="SignalP"/>
    </source>
</evidence>
<dbReference type="CDD" id="cd00190">
    <property type="entry name" value="Tryp_SPc"/>
    <property type="match status" value="1"/>
</dbReference>
<reference evidence="14" key="2">
    <citation type="submission" date="2020-05" db="UniProtKB">
        <authorList>
            <consortium name="EnsemblMetazoa"/>
        </authorList>
    </citation>
    <scope>IDENTIFICATION</scope>
    <source>
        <strain evidence="14">IAEA</strain>
    </source>
</reference>
<evidence type="ECO:0000256" key="9">
    <source>
        <dbReference type="ARBA" id="ARBA00068096"/>
    </source>
</evidence>
<dbReference type="GO" id="GO:0005615">
    <property type="term" value="C:extracellular space"/>
    <property type="evidence" value="ECO:0007669"/>
    <property type="project" value="TreeGrafter"/>
</dbReference>
<dbReference type="PANTHER" id="PTHR24264:SF54">
    <property type="entry name" value="PEPTIDASE S1 DOMAIN-CONTAINING PROTEIN"/>
    <property type="match status" value="1"/>
</dbReference>
<dbReference type="PROSITE" id="PS00134">
    <property type="entry name" value="TRYPSIN_HIS"/>
    <property type="match status" value="1"/>
</dbReference>
<dbReference type="InterPro" id="IPR050127">
    <property type="entry name" value="Serine_Proteases_S1"/>
</dbReference>
<keyword evidence="4 12" id="KW-0732">Signal</keyword>
<dbReference type="SMART" id="SM00680">
    <property type="entry name" value="CLIP"/>
    <property type="match status" value="1"/>
</dbReference>